<evidence type="ECO:0000259" key="12">
    <source>
        <dbReference type="Pfam" id="PF03033"/>
    </source>
</evidence>
<keyword evidence="11" id="KW-1133">Transmembrane helix</keyword>
<accession>A0ABU5L8W5</accession>
<keyword evidence="2 10" id="KW-0132">Cell division</keyword>
<dbReference type="Gene3D" id="3.40.50.2000">
    <property type="entry name" value="Glycogen Phosphorylase B"/>
    <property type="match status" value="2"/>
</dbReference>
<proteinExistence type="inferred from homology"/>
<evidence type="ECO:0000256" key="10">
    <source>
        <dbReference type="HAMAP-Rule" id="MF_00033"/>
    </source>
</evidence>
<dbReference type="GO" id="GO:0016740">
    <property type="term" value="F:transferase activity"/>
    <property type="evidence" value="ECO:0007669"/>
    <property type="project" value="UniProtKB-KW"/>
</dbReference>
<comment type="catalytic activity">
    <reaction evidence="10">
        <text>di-trans,octa-cis-undecaprenyl diphospho-N-acetyl-alpha-D-muramoyl-L-alanyl-D-glutamyl-meso-2,6-diaminopimeloyl-D-alanyl-D-alanine + UDP-N-acetyl-alpha-D-glucosamine = di-trans,octa-cis-undecaprenyl diphospho-[N-acetyl-alpha-D-glucosaminyl-(1-&gt;4)]-N-acetyl-alpha-D-muramoyl-L-alanyl-D-glutamyl-meso-2,6-diaminopimeloyl-D-alanyl-D-alanine + UDP + H(+)</text>
        <dbReference type="Rhea" id="RHEA:31227"/>
        <dbReference type="ChEBI" id="CHEBI:15378"/>
        <dbReference type="ChEBI" id="CHEBI:57705"/>
        <dbReference type="ChEBI" id="CHEBI:58223"/>
        <dbReference type="ChEBI" id="CHEBI:61387"/>
        <dbReference type="ChEBI" id="CHEBI:61388"/>
        <dbReference type="EC" id="2.4.1.227"/>
    </reaction>
</comment>
<evidence type="ECO:0000256" key="9">
    <source>
        <dbReference type="ARBA" id="ARBA00023316"/>
    </source>
</evidence>
<comment type="caution">
    <text evidence="14">The sequence shown here is derived from an EMBL/GenBank/DDBJ whole genome shotgun (WGS) entry which is preliminary data.</text>
</comment>
<dbReference type="EMBL" id="JARGYT010000064">
    <property type="protein sequence ID" value="MDZ5762561.1"/>
    <property type="molecule type" value="Genomic_DNA"/>
</dbReference>
<feature type="domain" description="Glycosyltransferase family 28 N-terminal" evidence="12">
    <location>
        <begin position="7"/>
        <end position="137"/>
    </location>
</feature>
<keyword evidence="4 10" id="KW-0808">Transferase</keyword>
<dbReference type="InterPro" id="IPR004276">
    <property type="entry name" value="GlycoTrans_28_N"/>
</dbReference>
<name>A0ABU5L8W5_9RICK</name>
<sequence length="354" mass="39695">MNRGYLVIAAGGTGGHVIPAQVLGEELKQRIDIEYITDSRGLRYFKNIGDNKIKVLGLKRMGYALWCKLIIIFQIMFYALKLAIVFIIKRPRLVISFGGYPCAAAGVAAFLARVPIIIYEQNSVVGKTNSLMMVAAQYIITSFPNVSVKPRYQKKVHVLRPPNRVAFENMQKTTTDTIITIIGGSQGSSLFSKVIPDSINMLKNKHNVKVFHQVRREDIKKVTEFYIASGINAEVKEFCENILELFSQSSILIARAGASSIFEILYLRKPSILIPLANSANNHQLFNAKYLADNQAAILIEEKVLNAELLSNTISNLMSDKRLYEKIENNLAYIEGMQQKKTIRDFIEEVISGA</sequence>
<dbReference type="RefSeq" id="WP_322498020.1">
    <property type="nucleotide sequence ID" value="NZ_JARGYT010000064.1"/>
</dbReference>
<dbReference type="HAMAP" id="MF_00033">
    <property type="entry name" value="MurG"/>
    <property type="match status" value="1"/>
</dbReference>
<dbReference type="Proteomes" id="UP001293791">
    <property type="component" value="Unassembled WGS sequence"/>
</dbReference>
<feature type="binding site" evidence="10">
    <location>
        <position position="185"/>
    </location>
    <ligand>
        <name>UDP-N-acetyl-alpha-D-glucosamine</name>
        <dbReference type="ChEBI" id="CHEBI:57705"/>
    </ligand>
</feature>
<evidence type="ECO:0000256" key="6">
    <source>
        <dbReference type="ARBA" id="ARBA00022984"/>
    </source>
</evidence>
<dbReference type="Pfam" id="PF03033">
    <property type="entry name" value="Glyco_transf_28"/>
    <property type="match status" value="1"/>
</dbReference>
<dbReference type="CDD" id="cd03785">
    <property type="entry name" value="GT28_MurG"/>
    <property type="match status" value="1"/>
</dbReference>
<comment type="similarity">
    <text evidence="10">Belongs to the glycosyltransferase 28 family. MurG subfamily.</text>
</comment>
<keyword evidence="1 10" id="KW-1003">Cell membrane</keyword>
<evidence type="ECO:0000259" key="13">
    <source>
        <dbReference type="Pfam" id="PF04101"/>
    </source>
</evidence>
<keyword evidence="3 10" id="KW-0328">Glycosyltransferase</keyword>
<keyword evidence="6 10" id="KW-0573">Peptidoglycan synthesis</keyword>
<feature type="binding site" evidence="10">
    <location>
        <begin position="13"/>
        <end position="15"/>
    </location>
    <ligand>
        <name>UDP-N-acetyl-alpha-D-glucosamine</name>
        <dbReference type="ChEBI" id="CHEBI:57705"/>
    </ligand>
</feature>
<evidence type="ECO:0000256" key="11">
    <source>
        <dbReference type="SAM" id="Phobius"/>
    </source>
</evidence>
<evidence type="ECO:0000256" key="1">
    <source>
        <dbReference type="ARBA" id="ARBA00022475"/>
    </source>
</evidence>
<evidence type="ECO:0000256" key="7">
    <source>
        <dbReference type="ARBA" id="ARBA00023136"/>
    </source>
</evidence>
<evidence type="ECO:0000256" key="4">
    <source>
        <dbReference type="ARBA" id="ARBA00022679"/>
    </source>
</evidence>
<organism evidence="14 15">
    <name type="scientific">Candidatus Cyrtobacter comes</name>
    <dbReference type="NCBI Taxonomy" id="675776"/>
    <lineage>
        <taxon>Bacteria</taxon>
        <taxon>Pseudomonadati</taxon>
        <taxon>Pseudomonadota</taxon>
        <taxon>Alphaproteobacteria</taxon>
        <taxon>Rickettsiales</taxon>
        <taxon>Candidatus Midichloriaceae</taxon>
        <taxon>Candidatus Cyrtobacter</taxon>
    </lineage>
</organism>
<feature type="domain" description="Glycosyl transferase family 28 C-terminal" evidence="13">
    <location>
        <begin position="178"/>
        <end position="339"/>
    </location>
</feature>
<dbReference type="Pfam" id="PF04101">
    <property type="entry name" value="Glyco_tran_28_C"/>
    <property type="match status" value="1"/>
</dbReference>
<keyword evidence="15" id="KW-1185">Reference proteome</keyword>
<comment type="function">
    <text evidence="10">Cell wall formation. Catalyzes the transfer of a GlcNAc subunit on undecaprenyl-pyrophosphoryl-MurNAc-pentapeptide (lipid intermediate I) to form undecaprenyl-pyrophosphoryl-MurNAc-(pentapeptide)GlcNAc (lipid intermediate II).</text>
</comment>
<keyword evidence="9 10" id="KW-0961">Cell wall biogenesis/degradation</keyword>
<dbReference type="EC" id="2.4.1.227" evidence="10"/>
<keyword evidence="11" id="KW-0812">Transmembrane</keyword>
<dbReference type="InterPro" id="IPR006009">
    <property type="entry name" value="GlcNAc_MurG"/>
</dbReference>
<comment type="pathway">
    <text evidence="10">Cell wall biogenesis; peptidoglycan biosynthesis.</text>
</comment>
<comment type="subcellular location">
    <subcellularLocation>
        <location evidence="10">Cell membrane</location>
        <topology evidence="10">Peripheral membrane protein</topology>
        <orientation evidence="10">Cytoplasmic side</orientation>
    </subcellularLocation>
</comment>
<dbReference type="InterPro" id="IPR007235">
    <property type="entry name" value="Glyco_trans_28_C"/>
</dbReference>
<dbReference type="PANTHER" id="PTHR21015:SF22">
    <property type="entry name" value="GLYCOSYLTRANSFERASE"/>
    <property type="match status" value="1"/>
</dbReference>
<comment type="caution">
    <text evidence="10">Lacks conserved residue(s) required for the propagation of feature annotation.</text>
</comment>
<evidence type="ECO:0000256" key="2">
    <source>
        <dbReference type="ARBA" id="ARBA00022618"/>
    </source>
</evidence>
<evidence type="ECO:0000256" key="8">
    <source>
        <dbReference type="ARBA" id="ARBA00023306"/>
    </source>
</evidence>
<reference evidence="14 15" key="1">
    <citation type="submission" date="2023-02" db="EMBL/GenBank/DDBJ databases">
        <title>Host association and intracellularity evolved multiple times independently in the Rickettsiales.</title>
        <authorList>
            <person name="Castelli M."/>
            <person name="Nardi T."/>
            <person name="Gammuto L."/>
            <person name="Bellinzona G."/>
            <person name="Sabaneyeva E."/>
            <person name="Potekhin A."/>
            <person name="Serra V."/>
            <person name="Petroni G."/>
            <person name="Sassera D."/>
        </authorList>
    </citation>
    <scope>NUCLEOTIDE SEQUENCE [LARGE SCALE GENOMIC DNA]</scope>
    <source>
        <strain evidence="14 15">BOD18</strain>
    </source>
</reference>
<feature type="transmembrane region" description="Helical" evidence="11">
    <location>
        <begin position="63"/>
        <end position="88"/>
    </location>
</feature>
<evidence type="ECO:0000313" key="14">
    <source>
        <dbReference type="EMBL" id="MDZ5762561.1"/>
    </source>
</evidence>
<keyword evidence="5 10" id="KW-0133">Cell shape</keyword>
<evidence type="ECO:0000256" key="3">
    <source>
        <dbReference type="ARBA" id="ARBA00022676"/>
    </source>
</evidence>
<feature type="binding site" evidence="10">
    <location>
        <position position="122"/>
    </location>
    <ligand>
        <name>UDP-N-acetyl-alpha-D-glucosamine</name>
        <dbReference type="ChEBI" id="CHEBI:57705"/>
    </ligand>
</feature>
<feature type="binding site" evidence="10">
    <location>
        <position position="164"/>
    </location>
    <ligand>
        <name>UDP-N-acetyl-alpha-D-glucosamine</name>
        <dbReference type="ChEBI" id="CHEBI:57705"/>
    </ligand>
</feature>
<evidence type="ECO:0000313" key="15">
    <source>
        <dbReference type="Proteomes" id="UP001293791"/>
    </source>
</evidence>
<keyword evidence="7 10" id="KW-0472">Membrane</keyword>
<dbReference type="PANTHER" id="PTHR21015">
    <property type="entry name" value="UDP-N-ACETYLGLUCOSAMINE--N-ACETYLMURAMYL-(PENTAPEPTIDE) PYROPHOSPHORYL-UNDECAPRENOL N-ACETYLGLUCOSAMINE TRANSFERASE 1"/>
    <property type="match status" value="1"/>
</dbReference>
<feature type="binding site" evidence="10">
    <location>
        <position position="284"/>
    </location>
    <ligand>
        <name>UDP-N-acetyl-alpha-D-glucosamine</name>
        <dbReference type="ChEBI" id="CHEBI:57705"/>
    </ligand>
</feature>
<evidence type="ECO:0000256" key="5">
    <source>
        <dbReference type="ARBA" id="ARBA00022960"/>
    </source>
</evidence>
<keyword evidence="8 10" id="KW-0131">Cell cycle</keyword>
<dbReference type="SUPFAM" id="SSF53756">
    <property type="entry name" value="UDP-Glycosyltransferase/glycogen phosphorylase"/>
    <property type="match status" value="1"/>
</dbReference>
<gene>
    <name evidence="10" type="primary">murG</name>
    <name evidence="14" type="ORF">Cyrtocomes_00949</name>
</gene>
<protein>
    <recommendedName>
        <fullName evidence="10">UDP-N-acetylglucosamine--N-acetylmuramyl-(pentapeptide) pyrophosphoryl-undecaprenol N-acetylglucosamine transferase</fullName>
        <ecNumber evidence="10">2.4.1.227</ecNumber>
    </recommendedName>
    <alternativeName>
        <fullName evidence="10">Undecaprenyl-PP-MurNAc-pentapeptide-UDPGlcNAc GlcNAc transferase</fullName>
    </alternativeName>
</protein>